<proteinExistence type="predicted"/>
<keyword evidence="2" id="KW-1185">Reference proteome</keyword>
<reference evidence="1 2" key="1">
    <citation type="submission" date="2017-05" db="EMBL/GenBank/DDBJ databases">
        <title>The Genome Sequence of Enterococcus sp. 10A9_DIV0425.</title>
        <authorList>
            <consortium name="The Broad Institute Genomics Platform"/>
            <consortium name="The Broad Institute Genomic Center for Infectious Diseases"/>
            <person name="Earl A."/>
            <person name="Manson A."/>
            <person name="Schwartman J."/>
            <person name="Gilmore M."/>
            <person name="Abouelleil A."/>
            <person name="Cao P."/>
            <person name="Chapman S."/>
            <person name="Cusick C."/>
            <person name="Shea T."/>
            <person name="Young S."/>
            <person name="Neafsey D."/>
            <person name="Nusbaum C."/>
            <person name="Birren B."/>
        </authorList>
    </citation>
    <scope>NUCLEOTIDE SEQUENCE [LARGE SCALE GENOMIC DNA]</scope>
    <source>
        <strain evidence="1 2">10A9_DIV0425</strain>
    </source>
</reference>
<evidence type="ECO:0000313" key="1">
    <source>
        <dbReference type="EMBL" id="OTP06978.1"/>
    </source>
</evidence>
<dbReference type="AlphaFoldDB" id="A0A242JWA6"/>
<dbReference type="EMBL" id="NGMO01000005">
    <property type="protein sequence ID" value="OTP06978.1"/>
    <property type="molecule type" value="Genomic_DNA"/>
</dbReference>
<dbReference type="Proteomes" id="UP000194933">
    <property type="component" value="Unassembled WGS sequence"/>
</dbReference>
<organism evidence="1 2">
    <name type="scientific">Candidatus Enterococcus wittei</name>
    <dbReference type="NCBI Taxonomy" id="1987383"/>
    <lineage>
        <taxon>Bacteria</taxon>
        <taxon>Bacillati</taxon>
        <taxon>Bacillota</taxon>
        <taxon>Bacilli</taxon>
        <taxon>Lactobacillales</taxon>
        <taxon>Enterococcaceae</taxon>
        <taxon>Enterococcus</taxon>
    </lineage>
</organism>
<sequence length="45" mass="5324">MSHTQLIKDTLNILDLNIHFEENCLMKKVQRPNLHDLSWDASLFT</sequence>
<protein>
    <submittedName>
        <fullName evidence="1">Transposase</fullName>
    </submittedName>
</protein>
<gene>
    <name evidence="1" type="ORF">A5844_002684</name>
</gene>
<evidence type="ECO:0000313" key="2">
    <source>
        <dbReference type="Proteomes" id="UP000194933"/>
    </source>
</evidence>
<comment type="caution">
    <text evidence="1">The sequence shown here is derived from an EMBL/GenBank/DDBJ whole genome shotgun (WGS) entry which is preliminary data.</text>
</comment>
<accession>A0A242JWA6</accession>
<name>A0A242JWA6_9ENTE</name>